<accession>A0A2V3IZP2</accession>
<dbReference type="CDD" id="cd02212">
    <property type="entry name" value="cupin_UGlyAH_C"/>
    <property type="match status" value="1"/>
</dbReference>
<keyword evidence="3" id="KW-1185">Reference proteome</keyword>
<keyword evidence="2" id="KW-0378">Hydrolase</keyword>
<dbReference type="STRING" id="448386.A0A2V3IZP2"/>
<dbReference type="InterPro" id="IPR017627">
    <property type="entry name" value="UGHY"/>
</dbReference>
<reference evidence="2 3" key="1">
    <citation type="journal article" date="2018" name="Mol. Biol. Evol.">
        <title>Analysis of the draft genome of the red seaweed Gracilariopsis chorda provides insights into genome size evolution in Rhodophyta.</title>
        <authorList>
            <person name="Lee J."/>
            <person name="Yang E.C."/>
            <person name="Graf L."/>
            <person name="Yang J.H."/>
            <person name="Qiu H."/>
            <person name="Zel Zion U."/>
            <person name="Chan C.X."/>
            <person name="Stephens T.G."/>
            <person name="Weber A.P.M."/>
            <person name="Boo G.H."/>
            <person name="Boo S.M."/>
            <person name="Kim K.M."/>
            <person name="Shin Y."/>
            <person name="Jung M."/>
            <person name="Lee S.J."/>
            <person name="Yim H.S."/>
            <person name="Lee J.H."/>
            <person name="Bhattacharya D."/>
            <person name="Yoon H.S."/>
        </authorList>
    </citation>
    <scope>NUCLEOTIDE SEQUENCE [LARGE SCALE GENOMIC DNA]</scope>
    <source>
        <strain evidence="2 3">SKKU-2015</strain>
        <tissue evidence="2">Whole body</tissue>
    </source>
</reference>
<feature type="chain" id="PRO_5015881081" evidence="1">
    <location>
        <begin position="24"/>
        <end position="301"/>
    </location>
</feature>
<keyword evidence="1" id="KW-0732">Signal</keyword>
<dbReference type="PANTHER" id="PTHR34571:SF1">
    <property type="entry name" value="(S)-UREIDOGLYCINE AMINOHYDROLASE"/>
    <property type="match status" value="1"/>
</dbReference>
<dbReference type="AlphaFoldDB" id="A0A2V3IZP2"/>
<dbReference type="Proteomes" id="UP000247409">
    <property type="component" value="Unassembled WGS sequence"/>
</dbReference>
<name>A0A2V3IZP2_9FLOR</name>
<proteinExistence type="predicted"/>
<protein>
    <submittedName>
        <fullName evidence="2">Putative (S)-ureidoglycine aminohydrolase</fullName>
    </submittedName>
</protein>
<sequence>MPPHNSRPAVFAILFMQATLALAQPPSCTSAQCQSEIYSDAATPLSQPLAGHTRSVFVPNSHALIDPNSRVFGAPFPGWKGSVSAAAVVTPALGAHFTMYIANATGPSTLPQPVSFEASAPSLERLIFVLTGSLTVNNASDTTTLTSGSFVYIAPLEDNLSISVSDAAVFIQIDKNHALDDYAPSVIGSEKHTPVEITAGEHFQLRRLLDPTNPSYDFNIHIMDFEPGQYLNVNELHYNQHGLLMLRGFGIYRLANAYFHVSTGDVIYMAPFVPQWYAALGTQPTRYFLYKDTNVDPLIHY</sequence>
<evidence type="ECO:0000256" key="1">
    <source>
        <dbReference type="SAM" id="SignalP"/>
    </source>
</evidence>
<organism evidence="2 3">
    <name type="scientific">Gracilariopsis chorda</name>
    <dbReference type="NCBI Taxonomy" id="448386"/>
    <lineage>
        <taxon>Eukaryota</taxon>
        <taxon>Rhodophyta</taxon>
        <taxon>Florideophyceae</taxon>
        <taxon>Rhodymeniophycidae</taxon>
        <taxon>Gracilariales</taxon>
        <taxon>Gracilariaceae</taxon>
        <taxon>Gracilariopsis</taxon>
    </lineage>
</organism>
<gene>
    <name evidence="2" type="ORF">BWQ96_02615</name>
</gene>
<dbReference type="SUPFAM" id="SSF51182">
    <property type="entry name" value="RmlC-like cupins"/>
    <property type="match status" value="1"/>
</dbReference>
<comment type="caution">
    <text evidence="2">The sequence shown here is derived from an EMBL/GenBank/DDBJ whole genome shotgun (WGS) entry which is preliminary data.</text>
</comment>
<feature type="signal peptide" evidence="1">
    <location>
        <begin position="1"/>
        <end position="23"/>
    </location>
</feature>
<dbReference type="InterPro" id="IPR014710">
    <property type="entry name" value="RmlC-like_jellyroll"/>
</dbReference>
<dbReference type="PANTHER" id="PTHR34571">
    <property type="entry name" value="(S)-UREIDOGLYCINE AMINOHYDROLASE"/>
    <property type="match status" value="1"/>
</dbReference>
<dbReference type="InterPro" id="IPR044697">
    <property type="entry name" value="UGlyAH_cupin_C"/>
</dbReference>
<evidence type="ECO:0000313" key="2">
    <source>
        <dbReference type="EMBL" id="PXF47636.1"/>
    </source>
</evidence>
<evidence type="ECO:0000313" key="3">
    <source>
        <dbReference type="Proteomes" id="UP000247409"/>
    </source>
</evidence>
<dbReference type="InterPro" id="IPR011051">
    <property type="entry name" value="RmlC_Cupin_sf"/>
</dbReference>
<dbReference type="Gene3D" id="2.60.120.10">
    <property type="entry name" value="Jelly Rolls"/>
    <property type="match status" value="1"/>
</dbReference>
<dbReference type="EMBL" id="NBIV01000022">
    <property type="protein sequence ID" value="PXF47636.1"/>
    <property type="molecule type" value="Genomic_DNA"/>
</dbReference>
<dbReference type="OrthoDB" id="4965688at2759"/>
<dbReference type="GO" id="GO:0071522">
    <property type="term" value="F:ureidoglycine aminohydrolase activity"/>
    <property type="evidence" value="ECO:0007669"/>
    <property type="project" value="InterPro"/>
</dbReference>